<keyword evidence="1" id="KW-0812">Transmembrane</keyword>
<feature type="chain" id="PRO_5039134788" description="Lipoprotein" evidence="2">
    <location>
        <begin position="20"/>
        <end position="153"/>
    </location>
</feature>
<name>K2H4M3_9BACI</name>
<evidence type="ECO:0008006" key="5">
    <source>
        <dbReference type="Google" id="ProtNLM"/>
    </source>
</evidence>
<proteinExistence type="predicted"/>
<dbReference type="PROSITE" id="PS51257">
    <property type="entry name" value="PROKAR_LIPOPROTEIN"/>
    <property type="match status" value="1"/>
</dbReference>
<keyword evidence="1" id="KW-0472">Membrane</keyword>
<feature type="signal peptide" evidence="2">
    <location>
        <begin position="1"/>
        <end position="19"/>
    </location>
</feature>
<evidence type="ECO:0000256" key="2">
    <source>
        <dbReference type="SAM" id="SignalP"/>
    </source>
</evidence>
<evidence type="ECO:0000313" key="4">
    <source>
        <dbReference type="Proteomes" id="UP000011746"/>
    </source>
</evidence>
<keyword evidence="4" id="KW-1185">Reference proteome</keyword>
<keyword evidence="1" id="KW-1133">Transmembrane helix</keyword>
<dbReference type="OrthoDB" id="2293611at2"/>
<dbReference type="STRING" id="1230341.AAV35_011285"/>
<feature type="transmembrane region" description="Helical" evidence="1">
    <location>
        <begin position="132"/>
        <end position="150"/>
    </location>
</feature>
<keyword evidence="2" id="KW-0732">Signal</keyword>
<dbReference type="Proteomes" id="UP000011746">
    <property type="component" value="Unassembled WGS sequence"/>
</dbReference>
<gene>
    <name evidence="3" type="ORF">MJ3_11530</name>
</gene>
<accession>K2H4M3</accession>
<dbReference type="AlphaFoldDB" id="K2H4M3"/>
<evidence type="ECO:0000313" key="3">
    <source>
        <dbReference type="EMBL" id="EKE30830.1"/>
    </source>
</evidence>
<organism evidence="3 4">
    <name type="scientific">Salimicrobium jeotgali</name>
    <dbReference type="NCBI Taxonomy" id="1230341"/>
    <lineage>
        <taxon>Bacteria</taxon>
        <taxon>Bacillati</taxon>
        <taxon>Bacillota</taxon>
        <taxon>Bacilli</taxon>
        <taxon>Bacillales</taxon>
        <taxon>Bacillaceae</taxon>
        <taxon>Salimicrobium</taxon>
    </lineage>
</organism>
<dbReference type="RefSeq" id="WP_008591788.1">
    <property type="nucleotide sequence ID" value="NZ_AMPQ01000026.1"/>
</dbReference>
<protein>
    <recommendedName>
        <fullName evidence="5">Lipoprotein</fullName>
    </recommendedName>
</protein>
<reference evidence="3 4" key="1">
    <citation type="journal article" date="2012" name="J. Bacteriol.">
        <title>Draft Genome Sequence of Salimicrobium sp. Strain MJ3, Isolated from Myulchi-Jeot, Korean Fermented Seafood.</title>
        <authorList>
            <person name="Lee S.H."/>
            <person name="Jung J.Y."/>
            <person name="Jeon C.O."/>
        </authorList>
    </citation>
    <scope>NUCLEOTIDE SEQUENCE [LARGE SCALE GENOMIC DNA]</scope>
    <source>
        <strain evidence="3 4">MJ3</strain>
    </source>
</reference>
<sequence>MKKIAALMGIMLTVIFLSACGKSDFYGEYSYDGEPRYQIKIMNNDTMTIDIDGYMSLDYEKQGDQLHISQDDLHFYYIDSITAAYVEFNEAGNLSYNVSRGGEITEIGEFQYIEGTDGDSGTPNVFWMTVRYMFFGFLIFIGMFAFQAMIQRR</sequence>
<comment type="caution">
    <text evidence="3">The sequence shown here is derived from an EMBL/GenBank/DDBJ whole genome shotgun (WGS) entry which is preliminary data.</text>
</comment>
<dbReference type="PATRIC" id="fig|1230341.3.peg.2343"/>
<evidence type="ECO:0000256" key="1">
    <source>
        <dbReference type="SAM" id="Phobius"/>
    </source>
</evidence>
<dbReference type="EMBL" id="AMPQ01000026">
    <property type="protein sequence ID" value="EKE30830.1"/>
    <property type="molecule type" value="Genomic_DNA"/>
</dbReference>
<dbReference type="eggNOG" id="ENOG502ZV3F">
    <property type="taxonomic scope" value="Bacteria"/>
</dbReference>